<evidence type="ECO:0000256" key="1">
    <source>
        <dbReference type="SAM" id="SignalP"/>
    </source>
</evidence>
<keyword evidence="1" id="KW-0732">Signal</keyword>
<organism evidence="2 3">
    <name type="scientific">Rubripirellula tenax</name>
    <dbReference type="NCBI Taxonomy" id="2528015"/>
    <lineage>
        <taxon>Bacteria</taxon>
        <taxon>Pseudomonadati</taxon>
        <taxon>Planctomycetota</taxon>
        <taxon>Planctomycetia</taxon>
        <taxon>Pirellulales</taxon>
        <taxon>Pirellulaceae</taxon>
        <taxon>Rubripirellula</taxon>
    </lineage>
</organism>
<protein>
    <recommendedName>
        <fullName evidence="4">PEP-CTERM protein-sorting domain-containing protein</fullName>
    </recommendedName>
</protein>
<evidence type="ECO:0000313" key="2">
    <source>
        <dbReference type="EMBL" id="TWU48546.1"/>
    </source>
</evidence>
<dbReference type="OrthoDB" id="452776at2"/>
<dbReference type="RefSeq" id="WP_146459951.1">
    <property type="nucleotide sequence ID" value="NZ_SJPW01000006.1"/>
</dbReference>
<keyword evidence="3" id="KW-1185">Reference proteome</keyword>
<sequence length="242" mass="25200" precursor="true">MRSDFRYIGAMACTLLMACSHANGGTLMSTWTEVGDAGDTLATANITFGSSLTSIVGTLPDNDPSGVDIFALSITNPSMFSASTDNFPATDLLDSWLYLFDENGLGVAASATTIGGSPNATISQGSVTAPAGLFFLAVTRFESVPQSLLGSIFTDLFSASTNGEVIGPLGPGGNSPLTSWTNPQPLLDNANYRIDLTGAGPAVPEPTTAIIWIVFAASLIGYERRMRVRSQAGRVDLHQPVG</sequence>
<reference evidence="2 3" key="1">
    <citation type="submission" date="2019-02" db="EMBL/GenBank/DDBJ databases">
        <title>Deep-cultivation of Planctomycetes and their phenomic and genomic characterization uncovers novel biology.</title>
        <authorList>
            <person name="Wiegand S."/>
            <person name="Jogler M."/>
            <person name="Boedeker C."/>
            <person name="Pinto D."/>
            <person name="Vollmers J."/>
            <person name="Rivas-Marin E."/>
            <person name="Kohn T."/>
            <person name="Peeters S.H."/>
            <person name="Heuer A."/>
            <person name="Rast P."/>
            <person name="Oberbeckmann S."/>
            <person name="Bunk B."/>
            <person name="Jeske O."/>
            <person name="Meyerdierks A."/>
            <person name="Storesund J.E."/>
            <person name="Kallscheuer N."/>
            <person name="Luecker S."/>
            <person name="Lage O.M."/>
            <person name="Pohl T."/>
            <person name="Merkel B.J."/>
            <person name="Hornburger P."/>
            <person name="Mueller R.-W."/>
            <person name="Bruemmer F."/>
            <person name="Labrenz M."/>
            <person name="Spormann A.M."/>
            <person name="Op Den Camp H."/>
            <person name="Overmann J."/>
            <person name="Amann R."/>
            <person name="Jetten M.S.M."/>
            <person name="Mascher T."/>
            <person name="Medema M.H."/>
            <person name="Devos D.P."/>
            <person name="Kaster A.-K."/>
            <person name="Ovreas L."/>
            <person name="Rohde M."/>
            <person name="Galperin M.Y."/>
            <person name="Jogler C."/>
        </authorList>
    </citation>
    <scope>NUCLEOTIDE SEQUENCE [LARGE SCALE GENOMIC DNA]</scope>
    <source>
        <strain evidence="2 3">Poly51</strain>
    </source>
</reference>
<gene>
    <name evidence="2" type="ORF">Poly51_44460</name>
</gene>
<dbReference type="PROSITE" id="PS51257">
    <property type="entry name" value="PROKAR_LIPOPROTEIN"/>
    <property type="match status" value="1"/>
</dbReference>
<dbReference type="AlphaFoldDB" id="A0A5C6ELQ3"/>
<proteinExistence type="predicted"/>
<dbReference type="Gene3D" id="2.60.120.380">
    <property type="match status" value="1"/>
</dbReference>
<accession>A0A5C6ELQ3</accession>
<dbReference type="Proteomes" id="UP000318288">
    <property type="component" value="Unassembled WGS sequence"/>
</dbReference>
<name>A0A5C6ELQ3_9BACT</name>
<comment type="caution">
    <text evidence="2">The sequence shown here is derived from an EMBL/GenBank/DDBJ whole genome shotgun (WGS) entry which is preliminary data.</text>
</comment>
<feature type="chain" id="PRO_5022899829" description="PEP-CTERM protein-sorting domain-containing protein" evidence="1">
    <location>
        <begin position="23"/>
        <end position="242"/>
    </location>
</feature>
<dbReference type="EMBL" id="SJPW01000006">
    <property type="protein sequence ID" value="TWU48546.1"/>
    <property type="molecule type" value="Genomic_DNA"/>
</dbReference>
<evidence type="ECO:0008006" key="4">
    <source>
        <dbReference type="Google" id="ProtNLM"/>
    </source>
</evidence>
<feature type="signal peptide" evidence="1">
    <location>
        <begin position="1"/>
        <end position="22"/>
    </location>
</feature>
<evidence type="ECO:0000313" key="3">
    <source>
        <dbReference type="Proteomes" id="UP000318288"/>
    </source>
</evidence>